<dbReference type="InterPro" id="IPR011990">
    <property type="entry name" value="TPR-like_helical_dom_sf"/>
</dbReference>
<dbReference type="Proteomes" id="UP000016934">
    <property type="component" value="Unassembled WGS sequence"/>
</dbReference>
<dbReference type="KEGG" id="bsc:COCSADRAFT_37446"/>
<evidence type="ECO:0000313" key="2">
    <source>
        <dbReference type="Proteomes" id="UP000016934"/>
    </source>
</evidence>
<dbReference type="EMBL" id="KB445644">
    <property type="protein sequence ID" value="EMD63676.1"/>
    <property type="molecule type" value="Genomic_DNA"/>
</dbReference>
<keyword evidence="2" id="KW-1185">Reference proteome</keyword>
<sequence>MHNFAYTLKLQARHDEALVLIERCFQSRRQILGEHHPNTRSSLDALNSWRAG</sequence>
<evidence type="ECO:0008006" key="3">
    <source>
        <dbReference type="Google" id="ProtNLM"/>
    </source>
</evidence>
<dbReference type="Gene3D" id="1.25.40.10">
    <property type="entry name" value="Tetratricopeptide repeat domain"/>
    <property type="match status" value="1"/>
</dbReference>
<dbReference type="AlphaFoldDB" id="M2T386"/>
<dbReference type="GeneID" id="19138987"/>
<evidence type="ECO:0000313" key="1">
    <source>
        <dbReference type="EMBL" id="EMD63676.1"/>
    </source>
</evidence>
<organism evidence="1 2">
    <name type="scientific">Cochliobolus sativus (strain ND90Pr / ATCC 201652)</name>
    <name type="common">Common root rot and spot blotch fungus</name>
    <name type="synonym">Bipolaris sorokiniana</name>
    <dbReference type="NCBI Taxonomy" id="665912"/>
    <lineage>
        <taxon>Eukaryota</taxon>
        <taxon>Fungi</taxon>
        <taxon>Dikarya</taxon>
        <taxon>Ascomycota</taxon>
        <taxon>Pezizomycotina</taxon>
        <taxon>Dothideomycetes</taxon>
        <taxon>Pleosporomycetidae</taxon>
        <taxon>Pleosporales</taxon>
        <taxon>Pleosporineae</taxon>
        <taxon>Pleosporaceae</taxon>
        <taxon>Bipolaris</taxon>
    </lineage>
</organism>
<accession>M2T386</accession>
<dbReference type="RefSeq" id="XP_007700427.1">
    <property type="nucleotide sequence ID" value="XM_007702237.1"/>
</dbReference>
<protein>
    <recommendedName>
        <fullName evidence="3">Kinesin light chain</fullName>
    </recommendedName>
</protein>
<reference evidence="1 2" key="1">
    <citation type="journal article" date="2012" name="PLoS Pathog.">
        <title>Diverse lifestyles and strategies of plant pathogenesis encoded in the genomes of eighteen Dothideomycetes fungi.</title>
        <authorList>
            <person name="Ohm R.A."/>
            <person name="Feau N."/>
            <person name="Henrissat B."/>
            <person name="Schoch C.L."/>
            <person name="Horwitz B.A."/>
            <person name="Barry K.W."/>
            <person name="Condon B.J."/>
            <person name="Copeland A.C."/>
            <person name="Dhillon B."/>
            <person name="Glaser F."/>
            <person name="Hesse C.N."/>
            <person name="Kosti I."/>
            <person name="LaButti K."/>
            <person name="Lindquist E.A."/>
            <person name="Lucas S."/>
            <person name="Salamov A.A."/>
            <person name="Bradshaw R.E."/>
            <person name="Ciuffetti L."/>
            <person name="Hamelin R.C."/>
            <person name="Kema G.H.J."/>
            <person name="Lawrence C."/>
            <person name="Scott J.A."/>
            <person name="Spatafora J.W."/>
            <person name="Turgeon B.G."/>
            <person name="de Wit P.J.G.M."/>
            <person name="Zhong S."/>
            <person name="Goodwin S.B."/>
            <person name="Grigoriev I.V."/>
        </authorList>
    </citation>
    <scope>NUCLEOTIDE SEQUENCE [LARGE SCALE GENOMIC DNA]</scope>
    <source>
        <strain evidence="2">ND90Pr / ATCC 201652</strain>
    </source>
</reference>
<proteinExistence type="predicted"/>
<name>M2T386_COCSN</name>
<gene>
    <name evidence="1" type="ORF">COCSADRAFT_37446</name>
</gene>
<dbReference type="Pfam" id="PF13374">
    <property type="entry name" value="TPR_10"/>
    <property type="match status" value="1"/>
</dbReference>
<reference evidence="2" key="2">
    <citation type="journal article" date="2013" name="PLoS Genet.">
        <title>Comparative genome structure, secondary metabolite, and effector coding capacity across Cochliobolus pathogens.</title>
        <authorList>
            <person name="Condon B.J."/>
            <person name="Leng Y."/>
            <person name="Wu D."/>
            <person name="Bushley K.E."/>
            <person name="Ohm R.A."/>
            <person name="Otillar R."/>
            <person name="Martin J."/>
            <person name="Schackwitz W."/>
            <person name="Grimwood J."/>
            <person name="MohdZainudin N."/>
            <person name="Xue C."/>
            <person name="Wang R."/>
            <person name="Manning V.A."/>
            <person name="Dhillon B."/>
            <person name="Tu Z.J."/>
            <person name="Steffenson B.J."/>
            <person name="Salamov A."/>
            <person name="Sun H."/>
            <person name="Lowry S."/>
            <person name="LaButti K."/>
            <person name="Han J."/>
            <person name="Copeland A."/>
            <person name="Lindquist E."/>
            <person name="Barry K."/>
            <person name="Schmutz J."/>
            <person name="Baker S.E."/>
            <person name="Ciuffetti L.M."/>
            <person name="Grigoriev I.V."/>
            <person name="Zhong S."/>
            <person name="Turgeon B.G."/>
        </authorList>
    </citation>
    <scope>NUCLEOTIDE SEQUENCE [LARGE SCALE GENOMIC DNA]</scope>
    <source>
        <strain evidence="2">ND90Pr / ATCC 201652</strain>
    </source>
</reference>
<dbReference type="HOGENOM" id="CLU_3087098_0_0_1"/>
<dbReference type="OrthoDB" id="5986190at2759"/>